<organism evidence="7 8">
    <name type="scientific">Bizionia gelidisalsuginis</name>
    <dbReference type="NCBI Taxonomy" id="291188"/>
    <lineage>
        <taxon>Bacteria</taxon>
        <taxon>Pseudomonadati</taxon>
        <taxon>Bacteroidota</taxon>
        <taxon>Flavobacteriia</taxon>
        <taxon>Flavobacteriales</taxon>
        <taxon>Flavobacteriaceae</taxon>
        <taxon>Bizionia</taxon>
    </lineage>
</organism>
<accession>A0ABY3M8Q1</accession>
<dbReference type="InterPro" id="IPR038330">
    <property type="entry name" value="TspO/MBR-related_sf"/>
</dbReference>
<evidence type="ECO:0000256" key="5">
    <source>
        <dbReference type="ARBA" id="ARBA00023136"/>
    </source>
</evidence>
<feature type="transmembrane region" description="Helical" evidence="6">
    <location>
        <begin position="99"/>
        <end position="121"/>
    </location>
</feature>
<dbReference type="PANTHER" id="PTHR10057">
    <property type="entry name" value="PERIPHERAL-TYPE BENZODIAZEPINE RECEPTOR"/>
    <property type="match status" value="1"/>
</dbReference>
<feature type="transmembrane region" description="Helical" evidence="6">
    <location>
        <begin position="128"/>
        <end position="150"/>
    </location>
</feature>
<evidence type="ECO:0000256" key="6">
    <source>
        <dbReference type="SAM" id="Phobius"/>
    </source>
</evidence>
<evidence type="ECO:0000313" key="7">
    <source>
        <dbReference type="EMBL" id="TYC10576.1"/>
    </source>
</evidence>
<keyword evidence="5 6" id="KW-0472">Membrane</keyword>
<evidence type="ECO:0000256" key="2">
    <source>
        <dbReference type="ARBA" id="ARBA00007524"/>
    </source>
</evidence>
<name>A0ABY3M8Q1_9FLAO</name>
<dbReference type="CDD" id="cd15904">
    <property type="entry name" value="TSPO_MBR"/>
    <property type="match status" value="1"/>
</dbReference>
<comment type="caution">
    <text evidence="7">The sequence shown here is derived from an EMBL/GenBank/DDBJ whole genome shotgun (WGS) entry which is preliminary data.</text>
</comment>
<keyword evidence="8" id="KW-1185">Reference proteome</keyword>
<feature type="transmembrane region" description="Helical" evidence="6">
    <location>
        <begin position="73"/>
        <end position="93"/>
    </location>
</feature>
<evidence type="ECO:0000313" key="8">
    <source>
        <dbReference type="Proteomes" id="UP000323621"/>
    </source>
</evidence>
<gene>
    <name evidence="7" type="ORF">ES677_11585</name>
</gene>
<dbReference type="Gene3D" id="1.20.1260.100">
    <property type="entry name" value="TspO/MBR protein"/>
    <property type="match status" value="1"/>
</dbReference>
<evidence type="ECO:0000256" key="3">
    <source>
        <dbReference type="ARBA" id="ARBA00022692"/>
    </source>
</evidence>
<dbReference type="PANTHER" id="PTHR10057:SF0">
    <property type="entry name" value="TRANSLOCATOR PROTEIN"/>
    <property type="match status" value="1"/>
</dbReference>
<reference evidence="7 8" key="1">
    <citation type="submission" date="2019-08" db="EMBL/GenBank/DDBJ databases">
        <title>Genomes of Antarctic Bizionia species.</title>
        <authorList>
            <person name="Bowman J.P."/>
        </authorList>
    </citation>
    <scope>NUCLEOTIDE SEQUENCE [LARGE SCALE GENOMIC DNA]</scope>
    <source>
        <strain evidence="7 8">IC164</strain>
    </source>
</reference>
<keyword evidence="4 6" id="KW-1133">Transmembrane helix</keyword>
<dbReference type="Proteomes" id="UP000323621">
    <property type="component" value="Unassembled WGS sequence"/>
</dbReference>
<dbReference type="Pfam" id="PF03073">
    <property type="entry name" value="TspO_MBR"/>
    <property type="match status" value="1"/>
</dbReference>
<proteinExistence type="inferred from homology"/>
<keyword evidence="3 6" id="KW-0812">Transmembrane</keyword>
<dbReference type="PIRSF" id="PIRSF005859">
    <property type="entry name" value="PBR"/>
    <property type="match status" value="1"/>
</dbReference>
<feature type="transmembrane region" description="Helical" evidence="6">
    <location>
        <begin position="47"/>
        <end position="66"/>
    </location>
</feature>
<sequence>MIYRLIIFLVLNFTALGVGGLLAGKGASSVWYASINKAPWTPPGWVFGAAWVTIMICFSIYLAYLWPTTENKTLLIGLLVIQYLFNIAWNPIFFRYHNISLGLFVIIGLTLIVGFILFYYWSILKLKSILLLPYFIWLLIATSLNMYAFLKN</sequence>
<comment type="similarity">
    <text evidence="2">Belongs to the TspO/BZRP family.</text>
</comment>
<dbReference type="RefSeq" id="WP_148381336.1">
    <property type="nucleotide sequence ID" value="NZ_VSKN01000017.1"/>
</dbReference>
<protein>
    <submittedName>
        <fullName evidence="7">Tryptophan-rich sensory protein</fullName>
    </submittedName>
</protein>
<dbReference type="InterPro" id="IPR004307">
    <property type="entry name" value="TspO_MBR"/>
</dbReference>
<evidence type="ECO:0000256" key="1">
    <source>
        <dbReference type="ARBA" id="ARBA00004141"/>
    </source>
</evidence>
<evidence type="ECO:0000256" key="4">
    <source>
        <dbReference type="ARBA" id="ARBA00022989"/>
    </source>
</evidence>
<comment type="subcellular location">
    <subcellularLocation>
        <location evidence="1">Membrane</location>
        <topology evidence="1">Multi-pass membrane protein</topology>
    </subcellularLocation>
</comment>
<dbReference type="EMBL" id="VSKN01000017">
    <property type="protein sequence ID" value="TYC10576.1"/>
    <property type="molecule type" value="Genomic_DNA"/>
</dbReference>